<dbReference type="InterPro" id="IPR010178">
    <property type="entry name" value="Lit"/>
</dbReference>
<organism evidence="2">
    <name type="scientific">uncultured Sulfurovum sp</name>
    <dbReference type="NCBI Taxonomy" id="269237"/>
    <lineage>
        <taxon>Bacteria</taxon>
        <taxon>Pseudomonadati</taxon>
        <taxon>Campylobacterota</taxon>
        <taxon>Epsilonproteobacteria</taxon>
        <taxon>Campylobacterales</taxon>
        <taxon>Sulfurovaceae</taxon>
        <taxon>Sulfurovum</taxon>
        <taxon>environmental samples</taxon>
    </lineage>
</organism>
<keyword evidence="1" id="KW-0812">Transmembrane</keyword>
<accession>A0A6S6SUV5</accession>
<evidence type="ECO:0008006" key="3">
    <source>
        <dbReference type="Google" id="ProtNLM"/>
    </source>
</evidence>
<feature type="transmembrane region" description="Helical" evidence="1">
    <location>
        <begin position="5"/>
        <end position="27"/>
    </location>
</feature>
<sequence length="196" mass="23628">MVKIFFYFILALIVIISIYLSVFELLLHSFHSPLGSELKEPIFQEATWTYLLHQKYITLIDLDHYTLHERRHLLDVKNILETTYRLWIYSIALSILILFTTFRTIIKYIIRIGVILNILFILLSFNFLKSFDFFHSLFFKSNSWIFSKDSILIEYFPLIYFQEFFILFLLLTFILFSLLSVNWYLQTKNSPLFTVT</sequence>
<proteinExistence type="predicted"/>
<name>A0A6S6SUV5_9BACT</name>
<protein>
    <recommendedName>
        <fullName evidence="3">Integral membrane protein</fullName>
    </recommendedName>
</protein>
<feature type="transmembrane region" description="Helical" evidence="1">
    <location>
        <begin position="109"/>
        <end position="128"/>
    </location>
</feature>
<evidence type="ECO:0000256" key="1">
    <source>
        <dbReference type="SAM" id="Phobius"/>
    </source>
</evidence>
<feature type="transmembrane region" description="Helical" evidence="1">
    <location>
        <begin position="84"/>
        <end position="102"/>
    </location>
</feature>
<feature type="transmembrane region" description="Helical" evidence="1">
    <location>
        <begin position="164"/>
        <end position="185"/>
    </location>
</feature>
<dbReference type="EMBL" id="CACVAX010000018">
    <property type="protein sequence ID" value="CAA6808385.1"/>
    <property type="molecule type" value="Genomic_DNA"/>
</dbReference>
<dbReference type="Pfam" id="PF07314">
    <property type="entry name" value="Lit"/>
    <property type="match status" value="1"/>
</dbReference>
<evidence type="ECO:0000313" key="2">
    <source>
        <dbReference type="EMBL" id="CAA6808385.1"/>
    </source>
</evidence>
<dbReference type="AlphaFoldDB" id="A0A6S6SUV5"/>
<reference evidence="2" key="1">
    <citation type="submission" date="2020-01" db="EMBL/GenBank/DDBJ databases">
        <authorList>
            <person name="Meier V. D."/>
            <person name="Meier V D."/>
        </authorList>
    </citation>
    <scope>NUCLEOTIDE SEQUENCE</scope>
    <source>
        <strain evidence="2">HLG_WM_MAG_04</strain>
    </source>
</reference>
<keyword evidence="1" id="KW-1133">Transmembrane helix</keyword>
<keyword evidence="1" id="KW-0472">Membrane</keyword>
<gene>
    <name evidence="2" type="ORF">HELGO_WM3860</name>
</gene>